<name>A0A2T4GVT3_FUSCU</name>
<evidence type="ECO:0000313" key="2">
    <source>
        <dbReference type="Proteomes" id="UP000241587"/>
    </source>
</evidence>
<organism evidence="1 2">
    <name type="scientific">Fusarium culmorum</name>
    <dbReference type="NCBI Taxonomy" id="5516"/>
    <lineage>
        <taxon>Eukaryota</taxon>
        <taxon>Fungi</taxon>
        <taxon>Dikarya</taxon>
        <taxon>Ascomycota</taxon>
        <taxon>Pezizomycotina</taxon>
        <taxon>Sordariomycetes</taxon>
        <taxon>Hypocreomycetidae</taxon>
        <taxon>Hypocreales</taxon>
        <taxon>Nectriaceae</taxon>
        <taxon>Fusarium</taxon>
    </lineage>
</organism>
<evidence type="ECO:0000313" key="1">
    <source>
        <dbReference type="EMBL" id="PTD07664.1"/>
    </source>
</evidence>
<proteinExistence type="predicted"/>
<keyword evidence="2" id="KW-1185">Reference proteome</keyword>
<reference evidence="1 2" key="1">
    <citation type="submission" date="2018-02" db="EMBL/GenBank/DDBJ databases">
        <title>Fusarium culmorum secondary metabolites in fungal-bacterial-plant interactions.</title>
        <authorList>
            <person name="Schmidt R."/>
        </authorList>
    </citation>
    <scope>NUCLEOTIDE SEQUENCE [LARGE SCALE GENOMIC DNA]</scope>
    <source>
        <strain evidence="1 2">PV</strain>
    </source>
</reference>
<gene>
    <name evidence="1" type="ORF">FCULG_00007037</name>
</gene>
<dbReference type="AlphaFoldDB" id="A0A2T4GVT3"/>
<comment type="caution">
    <text evidence="1">The sequence shown here is derived from an EMBL/GenBank/DDBJ whole genome shotgun (WGS) entry which is preliminary data.</text>
</comment>
<dbReference type="EMBL" id="PVEM01000006">
    <property type="protein sequence ID" value="PTD07664.1"/>
    <property type="molecule type" value="Genomic_DNA"/>
</dbReference>
<accession>A0A2T4GVT3</accession>
<sequence length="100" mass="11445">MDLPGGEEMDEEALAEFLYVFDLVRQDVAHLGRPKRKYTNVNVRKSDQWNEPDVAVPGPRFIKAHPLDNAGPKLTAGYLQDKMSKTYMESWASEPDYRTT</sequence>
<dbReference type="Proteomes" id="UP000241587">
    <property type="component" value="Unassembled WGS sequence"/>
</dbReference>
<protein>
    <submittedName>
        <fullName evidence="1">Uncharacterized protein</fullName>
    </submittedName>
</protein>